<accession>A0AAX4JI41</accession>
<reference evidence="1" key="1">
    <citation type="submission" date="2024-01" db="EMBL/GenBank/DDBJ databases">
        <authorList>
            <person name="Zhu Q."/>
        </authorList>
    </citation>
    <scope>NUCLEOTIDE SEQUENCE</scope>
</reference>
<dbReference type="EMBL" id="PP079243">
    <property type="protein sequence ID" value="WVK89967.1"/>
    <property type="molecule type" value="Genomic_DNA"/>
</dbReference>
<dbReference type="Proteomes" id="UP001432380">
    <property type="component" value="Segment"/>
</dbReference>
<dbReference type="InterPro" id="IPR036890">
    <property type="entry name" value="HATPase_C_sf"/>
</dbReference>
<evidence type="ECO:0008006" key="3">
    <source>
        <dbReference type="Google" id="ProtNLM"/>
    </source>
</evidence>
<protein>
    <recommendedName>
        <fullName evidence="3">RIIA-like protein</fullName>
    </recommendedName>
</protein>
<dbReference type="Pfam" id="PF13589">
    <property type="entry name" value="HATPase_c_3"/>
    <property type="match status" value="1"/>
</dbReference>
<evidence type="ECO:0000313" key="1">
    <source>
        <dbReference type="EMBL" id="WVK89967.1"/>
    </source>
</evidence>
<evidence type="ECO:0000313" key="2">
    <source>
        <dbReference type="Proteomes" id="UP001432380"/>
    </source>
</evidence>
<sequence>MEVNRPEDKITHAVLGGGQSQEFGISNSAEFFQILSSTLYTDQKGAVAREVLCNAWDAHIAAGKTDMPIELTLNREEFVIRDFGFGIADADIGPIYTVYGNSTKKNDGKQTGGFGLGCKAPFAYTDHFKVTSINNGIKSIYTMSKSAGTVGGKPGCTRIMQAPTDEPSGLEVRIPINATGDVAEFKHNIFKFVRNGEMLARLNGNPDTMETLPFSTMKHGFLITDVDIGFNDPIQVRYGNVIYPIPDHESYAIQYKQIRTLLEKFGKRDYYNRDIFRIVLQALPHTIAVTPSREALSMQEHTVNSLKSLLNNFVSTINVDVKEYAYKTMRESIASAVSKASYKELLSDSQKIPGLNADTLARNKYVVDTESISKHVVYHNYPDYTGFRKEEVKLRVISMIKANQVHRGLAQTWLDAYDAEPENVRSGGWYNNSHKADPKSWFQRNVVGLFRRKMAAEPELDMQRLLTYGHGNHEAARYGNTHGVTIAHMQSKTPLESLLPYLRNMVILSFSRLEIGPRLKSYEFPAGKDWEPSCCLMYVVPRSSQKKIEAARNFFTNMGCYIVDLTIRHSWEDQSVLAVEKKTVVKKPAKKGLPILADGYDSYGYLAIQLLRDKEDARRTESPEWIVRLPTMSSGGRISKGCYDQSLGMFDESQSKLIVKLWGDVGGGCTSEKQMETYHSKGAKTVDEFVKEKVLHSMKTNVAIRSYMKFALWRVFGSEESRRYDNKQQVMAEFAKIVYNTPELAKEFGIVDNRTKEEKWMVSLYRHLVSNLYWIEKKFPEIKTVMDSINTISIDDGAIKLKKILSEGSTLEFLSAEQISEAIKQKVDTARRDQAITFMKLALKL</sequence>
<organism evidence="1 2">
    <name type="scientific">Burkholderia phage vB_BpP_HN02</name>
    <dbReference type="NCBI Taxonomy" id="3116925"/>
    <lineage>
        <taxon>Viruses</taxon>
        <taxon>Duplodnaviria</taxon>
        <taxon>Heunggongvirae</taxon>
        <taxon>Uroviricota</taxon>
        <taxon>Caudoviricetes</taxon>
        <taxon>Schitoviridae</taxon>
    </lineage>
</organism>
<dbReference type="Gene3D" id="3.30.565.10">
    <property type="entry name" value="Histidine kinase-like ATPase, C-terminal domain"/>
    <property type="match status" value="1"/>
</dbReference>
<proteinExistence type="predicted"/>
<dbReference type="SUPFAM" id="SSF55874">
    <property type="entry name" value="ATPase domain of HSP90 chaperone/DNA topoisomerase II/histidine kinase"/>
    <property type="match status" value="1"/>
</dbReference>
<name>A0AAX4JI41_9CAUD</name>